<feature type="binding site" evidence="4">
    <location>
        <position position="223"/>
    </location>
    <ligand>
        <name>Mg(2+)</name>
        <dbReference type="ChEBI" id="CHEBI:18420"/>
        <label>2</label>
    </ligand>
</feature>
<dbReference type="Gene3D" id="3.30.540.10">
    <property type="entry name" value="Fructose-1,6-Bisphosphatase, subunit A, domain 1"/>
    <property type="match status" value="1"/>
</dbReference>
<dbReference type="Proteomes" id="UP001245285">
    <property type="component" value="Unassembled WGS sequence"/>
</dbReference>
<evidence type="ECO:0000256" key="4">
    <source>
        <dbReference type="HAMAP-Rule" id="MF_02095"/>
    </source>
</evidence>
<dbReference type="NCBIfam" id="TIGR01331">
    <property type="entry name" value="bisphos_cysQ"/>
    <property type="match status" value="1"/>
</dbReference>
<feature type="binding site" evidence="4">
    <location>
        <position position="84"/>
    </location>
    <ligand>
        <name>Mg(2+)</name>
        <dbReference type="ChEBI" id="CHEBI:18420"/>
        <label>2</label>
    </ligand>
</feature>
<feature type="binding site" evidence="4">
    <location>
        <position position="64"/>
    </location>
    <ligand>
        <name>substrate</name>
    </ligand>
</feature>
<dbReference type="PRINTS" id="PR00377">
    <property type="entry name" value="IMPHPHTASES"/>
</dbReference>
<dbReference type="HAMAP" id="MF_02095">
    <property type="entry name" value="CysQ"/>
    <property type="match status" value="1"/>
</dbReference>
<evidence type="ECO:0000256" key="1">
    <source>
        <dbReference type="ARBA" id="ARBA00001625"/>
    </source>
</evidence>
<feature type="binding site" evidence="4">
    <location>
        <position position="84"/>
    </location>
    <ligand>
        <name>Mg(2+)</name>
        <dbReference type="ChEBI" id="CHEBI:18420"/>
        <label>1</label>
    </ligand>
</feature>
<comment type="cofactor">
    <cofactor evidence="4">
        <name>Mg(2+)</name>
        <dbReference type="ChEBI" id="CHEBI:18420"/>
    </cofactor>
</comment>
<keyword evidence="4" id="KW-0472">Membrane</keyword>
<dbReference type="EMBL" id="JAVRHO010000003">
    <property type="protein sequence ID" value="MDT0645677.1"/>
    <property type="molecule type" value="Genomic_DNA"/>
</dbReference>
<proteinExistence type="inferred from homology"/>
<keyword evidence="6" id="KW-1185">Reference proteome</keyword>
<dbReference type="Gene3D" id="3.40.190.80">
    <property type="match status" value="1"/>
</dbReference>
<organism evidence="5 6">
    <name type="scientific">Autumnicola lenta</name>
    <dbReference type="NCBI Taxonomy" id="3075593"/>
    <lineage>
        <taxon>Bacteria</taxon>
        <taxon>Pseudomonadati</taxon>
        <taxon>Bacteroidota</taxon>
        <taxon>Flavobacteriia</taxon>
        <taxon>Flavobacteriales</taxon>
        <taxon>Flavobacteriaceae</taxon>
        <taxon>Autumnicola</taxon>
    </lineage>
</organism>
<dbReference type="InterPro" id="IPR020583">
    <property type="entry name" value="Inositol_monoP_metal-BS"/>
</dbReference>
<comment type="similarity">
    <text evidence="4">Belongs to the inositol monophosphatase superfamily. CysQ family.</text>
</comment>
<keyword evidence="4" id="KW-1003">Cell membrane</keyword>
<dbReference type="PANTHER" id="PTHR43028">
    <property type="entry name" value="3'(2'),5'-BISPHOSPHATE NUCLEOTIDASE 1"/>
    <property type="match status" value="1"/>
</dbReference>
<keyword evidence="3 4" id="KW-0460">Magnesium</keyword>
<dbReference type="CDD" id="cd01638">
    <property type="entry name" value="CysQ"/>
    <property type="match status" value="1"/>
</dbReference>
<evidence type="ECO:0000313" key="6">
    <source>
        <dbReference type="Proteomes" id="UP001245285"/>
    </source>
</evidence>
<feature type="binding site" evidence="4">
    <location>
        <position position="223"/>
    </location>
    <ligand>
        <name>substrate</name>
    </ligand>
</feature>
<name>A0ABU3CH53_9FLAO</name>
<dbReference type="InterPro" id="IPR000760">
    <property type="entry name" value="Inositol_monophosphatase-like"/>
</dbReference>
<dbReference type="Pfam" id="PF00459">
    <property type="entry name" value="Inositol_P"/>
    <property type="match status" value="1"/>
</dbReference>
<feature type="binding site" evidence="4">
    <location>
        <begin position="86"/>
        <end position="89"/>
    </location>
    <ligand>
        <name>substrate</name>
    </ligand>
</feature>
<dbReference type="EC" id="3.1.3.7" evidence="4"/>
<dbReference type="PANTHER" id="PTHR43028:SF5">
    <property type="entry name" value="3'(2'),5'-BISPHOSPHATE NUCLEOTIDASE 1"/>
    <property type="match status" value="1"/>
</dbReference>
<keyword evidence="2 4" id="KW-0479">Metal-binding</keyword>
<feature type="binding site" evidence="4">
    <location>
        <position position="87"/>
    </location>
    <ligand>
        <name>Mg(2+)</name>
        <dbReference type="ChEBI" id="CHEBI:18420"/>
        <label>2</label>
    </ligand>
</feature>
<dbReference type="RefSeq" id="WP_311493863.1">
    <property type="nucleotide sequence ID" value="NZ_JAVRHO010000003.1"/>
</dbReference>
<dbReference type="PROSITE" id="PS00629">
    <property type="entry name" value="IMP_1"/>
    <property type="match status" value="1"/>
</dbReference>
<feature type="binding site" evidence="4">
    <location>
        <position position="64"/>
    </location>
    <ligand>
        <name>Mg(2+)</name>
        <dbReference type="ChEBI" id="CHEBI:18420"/>
        <label>1</label>
    </ligand>
</feature>
<evidence type="ECO:0000313" key="5">
    <source>
        <dbReference type="EMBL" id="MDT0645677.1"/>
    </source>
</evidence>
<evidence type="ECO:0000256" key="3">
    <source>
        <dbReference type="ARBA" id="ARBA00022842"/>
    </source>
</evidence>
<comment type="function">
    <text evidence="4">Converts adenosine-3',5'-bisphosphate (PAP) to AMP.</text>
</comment>
<dbReference type="InterPro" id="IPR006240">
    <property type="entry name" value="CysQ"/>
</dbReference>
<accession>A0ABU3CH53</accession>
<dbReference type="SUPFAM" id="SSF56655">
    <property type="entry name" value="Carbohydrate phosphatase"/>
    <property type="match status" value="1"/>
</dbReference>
<gene>
    <name evidence="4 5" type="primary">cysQ</name>
    <name evidence="5" type="ORF">RM545_03150</name>
</gene>
<feature type="binding site" evidence="4">
    <location>
        <position position="86"/>
    </location>
    <ligand>
        <name>Mg(2+)</name>
        <dbReference type="ChEBI" id="CHEBI:18420"/>
        <label>1</label>
    </ligand>
</feature>
<dbReference type="InterPro" id="IPR050725">
    <property type="entry name" value="CysQ/Inositol_MonoPase"/>
</dbReference>
<comment type="caution">
    <text evidence="5">The sequence shown here is derived from an EMBL/GenBank/DDBJ whole genome shotgun (WGS) entry which is preliminary data.</text>
</comment>
<evidence type="ECO:0000256" key="2">
    <source>
        <dbReference type="ARBA" id="ARBA00022723"/>
    </source>
</evidence>
<protein>
    <recommendedName>
        <fullName evidence="4">3'(2'),5'-bisphosphate nucleotidase CysQ</fullName>
        <ecNumber evidence="4">3.1.3.7</ecNumber>
    </recommendedName>
    <alternativeName>
        <fullName evidence="4">3'(2'),5-bisphosphonucleoside 3'(2')-phosphohydrolase</fullName>
    </alternativeName>
    <alternativeName>
        <fullName evidence="4">3'-phosphoadenosine 5'-phosphate phosphatase</fullName>
        <shortName evidence="4">PAP phosphatase</shortName>
    </alternativeName>
</protein>
<comment type="catalytic activity">
    <reaction evidence="1 4">
        <text>adenosine 3',5'-bisphosphate + H2O = AMP + phosphate</text>
        <dbReference type="Rhea" id="RHEA:10040"/>
        <dbReference type="ChEBI" id="CHEBI:15377"/>
        <dbReference type="ChEBI" id="CHEBI:43474"/>
        <dbReference type="ChEBI" id="CHEBI:58343"/>
        <dbReference type="ChEBI" id="CHEBI:456215"/>
        <dbReference type="EC" id="3.1.3.7"/>
    </reaction>
</comment>
<sequence length="268" mass="30259">MTSLLETAIRASLAAGKRIMEIYNNEDFEVEAKEDESPLTKADIASHNIIMSYLEKLDIPILSEEGKELAYKDRKKWLKLWIVDPIDGTKEFIKKNGEFTVNIALIEDQKPILGVIYVPALEELYFAAEGIGSYKVIGITEFPGMQEILKTAKKLPLPSEEKKYTVVASKSHLSSETKEYISSLENKHGEVNTISVGSSLKLCMVAEGKADCYPRFAPTMEWDTAAGQAICTFAGKKVIDYETKEEMQYNRKNLLNNWFLVLNEEDQI</sequence>
<dbReference type="GO" id="GO:0008441">
    <property type="term" value="F:3'(2'),5'-bisphosphate nucleotidase activity"/>
    <property type="evidence" value="ECO:0007669"/>
    <property type="project" value="UniProtKB-EC"/>
</dbReference>
<comment type="subcellular location">
    <subcellularLocation>
        <location evidence="4">Cell membrane</location>
        <topology evidence="4">Peripheral membrane protein</topology>
        <orientation evidence="4">Cytoplasmic side</orientation>
    </subcellularLocation>
</comment>
<keyword evidence="4 5" id="KW-0378">Hydrolase</keyword>
<reference evidence="5 6" key="1">
    <citation type="submission" date="2023-09" db="EMBL/GenBank/DDBJ databases">
        <authorList>
            <person name="Rey-Velasco X."/>
        </authorList>
    </citation>
    <scope>NUCLEOTIDE SEQUENCE [LARGE SCALE GENOMIC DNA]</scope>
    <source>
        <strain evidence="5 6">F260</strain>
    </source>
</reference>